<name>A0A0A9PKQ0_ARUDO</name>
<proteinExistence type="predicted"/>
<evidence type="ECO:0000313" key="1">
    <source>
        <dbReference type="EMBL" id="JAD93367.1"/>
    </source>
</evidence>
<organism evidence="1">
    <name type="scientific">Arundo donax</name>
    <name type="common">Giant reed</name>
    <name type="synonym">Donax arundinaceus</name>
    <dbReference type="NCBI Taxonomy" id="35708"/>
    <lineage>
        <taxon>Eukaryota</taxon>
        <taxon>Viridiplantae</taxon>
        <taxon>Streptophyta</taxon>
        <taxon>Embryophyta</taxon>
        <taxon>Tracheophyta</taxon>
        <taxon>Spermatophyta</taxon>
        <taxon>Magnoliopsida</taxon>
        <taxon>Liliopsida</taxon>
        <taxon>Poales</taxon>
        <taxon>Poaceae</taxon>
        <taxon>PACMAD clade</taxon>
        <taxon>Arundinoideae</taxon>
        <taxon>Arundineae</taxon>
        <taxon>Arundo</taxon>
    </lineage>
</organism>
<sequence>MTSISPTYLFLSHPQLFPLVSSLFYTKADSIFKTIPTYINIKRKVKS</sequence>
<dbReference type="AlphaFoldDB" id="A0A0A9PKQ0"/>
<protein>
    <submittedName>
        <fullName evidence="1">Uncharacterized protein</fullName>
    </submittedName>
</protein>
<reference evidence="1" key="1">
    <citation type="submission" date="2014-09" db="EMBL/GenBank/DDBJ databases">
        <authorList>
            <person name="Magalhaes I.L.F."/>
            <person name="Oliveira U."/>
            <person name="Santos F.R."/>
            <person name="Vidigal T.H.D.A."/>
            <person name="Brescovit A.D."/>
            <person name="Santos A.J."/>
        </authorList>
    </citation>
    <scope>NUCLEOTIDE SEQUENCE</scope>
    <source>
        <tissue evidence="1">Shoot tissue taken approximately 20 cm above the soil surface</tissue>
    </source>
</reference>
<accession>A0A0A9PKQ0</accession>
<reference evidence="1" key="2">
    <citation type="journal article" date="2015" name="Data Brief">
        <title>Shoot transcriptome of the giant reed, Arundo donax.</title>
        <authorList>
            <person name="Barrero R.A."/>
            <person name="Guerrero F.D."/>
            <person name="Moolhuijzen P."/>
            <person name="Goolsby J.A."/>
            <person name="Tidwell J."/>
            <person name="Bellgard S.E."/>
            <person name="Bellgard M.I."/>
        </authorList>
    </citation>
    <scope>NUCLEOTIDE SEQUENCE</scope>
    <source>
        <tissue evidence="1">Shoot tissue taken approximately 20 cm above the soil surface</tissue>
    </source>
</reference>
<dbReference type="EMBL" id="GBRH01204528">
    <property type="protein sequence ID" value="JAD93367.1"/>
    <property type="molecule type" value="Transcribed_RNA"/>
</dbReference>